<dbReference type="SUPFAM" id="SSF102198">
    <property type="entry name" value="Putative cyclase"/>
    <property type="match status" value="1"/>
</dbReference>
<dbReference type="RefSeq" id="WP_149082686.1">
    <property type="nucleotide sequence ID" value="NZ_VTAW01000030.1"/>
</dbReference>
<dbReference type="PANTHER" id="PTHR31118">
    <property type="entry name" value="CYCLASE-LIKE PROTEIN 2"/>
    <property type="match status" value="1"/>
</dbReference>
<dbReference type="PANTHER" id="PTHR31118:SF32">
    <property type="entry name" value="KYNURENINE FORMAMIDASE"/>
    <property type="match status" value="1"/>
</dbReference>
<feature type="region of interest" description="Disordered" evidence="1">
    <location>
        <begin position="44"/>
        <end position="64"/>
    </location>
</feature>
<gene>
    <name evidence="2" type="ORF">FYC77_16980</name>
</gene>
<accession>A0A5D5AG41</accession>
<organism evidence="2 3">
    <name type="scientific">Natrialba swarupiae</name>
    <dbReference type="NCBI Taxonomy" id="2448032"/>
    <lineage>
        <taxon>Archaea</taxon>
        <taxon>Methanobacteriati</taxon>
        <taxon>Methanobacteriota</taxon>
        <taxon>Stenosarchaea group</taxon>
        <taxon>Halobacteria</taxon>
        <taxon>Halobacteriales</taxon>
        <taxon>Natrialbaceae</taxon>
        <taxon>Natrialba</taxon>
    </lineage>
</organism>
<comment type="caution">
    <text evidence="2">The sequence shown here is derived from an EMBL/GenBank/DDBJ whole genome shotgun (WGS) entry which is preliminary data.</text>
</comment>
<dbReference type="GO" id="GO:0019441">
    <property type="term" value="P:L-tryptophan catabolic process to kynurenine"/>
    <property type="evidence" value="ECO:0007669"/>
    <property type="project" value="InterPro"/>
</dbReference>
<dbReference type="InterPro" id="IPR007325">
    <property type="entry name" value="KFase/CYL"/>
</dbReference>
<evidence type="ECO:0000313" key="3">
    <source>
        <dbReference type="Proteomes" id="UP000324104"/>
    </source>
</evidence>
<evidence type="ECO:0000313" key="2">
    <source>
        <dbReference type="EMBL" id="TYT60759.1"/>
    </source>
</evidence>
<dbReference type="Proteomes" id="UP000324104">
    <property type="component" value="Unassembled WGS sequence"/>
</dbReference>
<keyword evidence="3" id="KW-1185">Reference proteome</keyword>
<dbReference type="Gene3D" id="3.50.30.50">
    <property type="entry name" value="Putative cyclase"/>
    <property type="match status" value="1"/>
</dbReference>
<dbReference type="Pfam" id="PF04199">
    <property type="entry name" value="Cyclase"/>
    <property type="match status" value="1"/>
</dbReference>
<reference evidence="2 3" key="1">
    <citation type="submission" date="2019-08" db="EMBL/GenBank/DDBJ databases">
        <title>Archaea genome.</title>
        <authorList>
            <person name="Kajale S."/>
            <person name="Shouche Y."/>
            <person name="Deshpande N."/>
            <person name="Sharma A."/>
        </authorList>
    </citation>
    <scope>NUCLEOTIDE SEQUENCE [LARGE SCALE GENOMIC DNA]</scope>
    <source>
        <strain evidence="2 3">ESP3B_9</strain>
    </source>
</reference>
<dbReference type="InterPro" id="IPR037175">
    <property type="entry name" value="KFase_sf"/>
</dbReference>
<dbReference type="AlphaFoldDB" id="A0A5D5AG41"/>
<protein>
    <submittedName>
        <fullName evidence="2">Cyclase family protein</fullName>
    </submittedName>
</protein>
<evidence type="ECO:0000256" key="1">
    <source>
        <dbReference type="SAM" id="MobiDB-lite"/>
    </source>
</evidence>
<proteinExistence type="predicted"/>
<sequence>MYRDLSHRIETGMQTYPGDPEVTISQAATVSDDGAAVLDVHCGSHTGTHVDAPSHTEPDGDDLEDRDVGEFVLEARFVDVAPCSPRERIGPDALPDDLGTGTDPADILVIRTGYDEHWSTDNYLDHPHLTPDAGRILHEADCGVGTDTLNPDPTPTTNAGDDEPEGFPVHRQLLGAGLPIVENLTNLEGLPERFLLYAFPLSLADADGAPVRAVAELE</sequence>
<dbReference type="GO" id="GO:0004061">
    <property type="term" value="F:arylformamidase activity"/>
    <property type="evidence" value="ECO:0007669"/>
    <property type="project" value="InterPro"/>
</dbReference>
<dbReference type="EMBL" id="VTAW01000030">
    <property type="protein sequence ID" value="TYT60759.1"/>
    <property type="molecule type" value="Genomic_DNA"/>
</dbReference>
<name>A0A5D5AG41_9EURY</name>